<evidence type="ECO:0008006" key="7">
    <source>
        <dbReference type="Google" id="ProtNLM"/>
    </source>
</evidence>
<accession>A0A9P0LM79</accession>
<feature type="compositionally biased region" description="Polar residues" evidence="2">
    <location>
        <begin position="73"/>
        <end position="91"/>
    </location>
</feature>
<dbReference type="PROSITE" id="PS51029">
    <property type="entry name" value="MADF"/>
    <property type="match status" value="1"/>
</dbReference>
<organism evidence="5 6">
    <name type="scientific">Acanthoscelides obtectus</name>
    <name type="common">Bean weevil</name>
    <name type="synonym">Bruchus obtectus</name>
    <dbReference type="NCBI Taxonomy" id="200917"/>
    <lineage>
        <taxon>Eukaryota</taxon>
        <taxon>Metazoa</taxon>
        <taxon>Ecdysozoa</taxon>
        <taxon>Arthropoda</taxon>
        <taxon>Hexapoda</taxon>
        <taxon>Insecta</taxon>
        <taxon>Pterygota</taxon>
        <taxon>Neoptera</taxon>
        <taxon>Endopterygota</taxon>
        <taxon>Coleoptera</taxon>
        <taxon>Polyphaga</taxon>
        <taxon>Cucujiformia</taxon>
        <taxon>Chrysomeloidea</taxon>
        <taxon>Chrysomelidae</taxon>
        <taxon>Bruchinae</taxon>
        <taxon>Bruchini</taxon>
        <taxon>Acanthoscelides</taxon>
    </lineage>
</organism>
<feature type="domain" description="MADF" evidence="3">
    <location>
        <begin position="1"/>
        <end position="73"/>
    </location>
</feature>
<feature type="domain" description="BESS" evidence="4">
    <location>
        <begin position="163"/>
        <end position="202"/>
    </location>
</feature>
<evidence type="ECO:0000259" key="3">
    <source>
        <dbReference type="PROSITE" id="PS51029"/>
    </source>
</evidence>
<dbReference type="PROSITE" id="PS51031">
    <property type="entry name" value="BESS"/>
    <property type="match status" value="1"/>
</dbReference>
<dbReference type="InterPro" id="IPR039353">
    <property type="entry name" value="TF_Adf1"/>
</dbReference>
<proteinExistence type="predicted"/>
<protein>
    <recommendedName>
        <fullName evidence="7">BESS domain-containing protein</fullName>
    </recommendedName>
</protein>
<dbReference type="PANTHER" id="PTHR12243">
    <property type="entry name" value="MADF DOMAIN TRANSCRIPTION FACTOR"/>
    <property type="match status" value="1"/>
</dbReference>
<dbReference type="InterPro" id="IPR004210">
    <property type="entry name" value="BESS_motif"/>
</dbReference>
<gene>
    <name evidence="5" type="ORF">ACAOBT_LOCUS23805</name>
</gene>
<dbReference type="InterPro" id="IPR006578">
    <property type="entry name" value="MADF-dom"/>
</dbReference>
<dbReference type="AlphaFoldDB" id="A0A9P0LM79"/>
<dbReference type="Pfam" id="PF10545">
    <property type="entry name" value="MADF_DNA_bdg"/>
    <property type="match status" value="1"/>
</dbReference>
<sequence>MDRDVAINLWKEVAAECNTTDIIAKEKWKHLRGCFRNELKKECTPKSGDAKGSPCKPQWKWFKNMEFLRGTLSSGSMEGNLKSDSSYFTQEESQRETESIDGGVMSCPQSPTDVSISSAPSSSLRSSVGRKRKVTAAEEGERLHIEKEKLDIMKSMAKKEDEKDTTYHFLMSLKDPINRLPINSQMLLRYKIMEIVMKEIYKNQKPNKASLQPINYTDYILPTSTLTNPRDASTLFSRFTDDRI</sequence>
<evidence type="ECO:0000259" key="4">
    <source>
        <dbReference type="PROSITE" id="PS51031"/>
    </source>
</evidence>
<dbReference type="PANTHER" id="PTHR12243:SF67">
    <property type="entry name" value="COREPRESSOR OF PANGOLIN, ISOFORM A-RELATED"/>
    <property type="match status" value="1"/>
</dbReference>
<reference evidence="5" key="1">
    <citation type="submission" date="2022-03" db="EMBL/GenBank/DDBJ databases">
        <authorList>
            <person name="Sayadi A."/>
        </authorList>
    </citation>
    <scope>NUCLEOTIDE SEQUENCE</scope>
</reference>
<name>A0A9P0LM79_ACAOB</name>
<comment type="caution">
    <text evidence="5">The sequence shown here is derived from an EMBL/GenBank/DDBJ whole genome shotgun (WGS) entry which is preliminary data.</text>
</comment>
<keyword evidence="6" id="KW-1185">Reference proteome</keyword>
<dbReference type="OrthoDB" id="5984255at2759"/>
<dbReference type="GO" id="GO:0003677">
    <property type="term" value="F:DNA binding"/>
    <property type="evidence" value="ECO:0007669"/>
    <property type="project" value="InterPro"/>
</dbReference>
<evidence type="ECO:0000313" key="5">
    <source>
        <dbReference type="EMBL" id="CAH1997525.1"/>
    </source>
</evidence>
<evidence type="ECO:0000313" key="6">
    <source>
        <dbReference type="Proteomes" id="UP001152888"/>
    </source>
</evidence>
<comment type="subcellular location">
    <subcellularLocation>
        <location evidence="1">Nucleus</location>
    </subcellularLocation>
</comment>
<keyword evidence="1" id="KW-0539">Nucleus</keyword>
<dbReference type="EMBL" id="CAKOFQ010007292">
    <property type="protein sequence ID" value="CAH1997525.1"/>
    <property type="molecule type" value="Genomic_DNA"/>
</dbReference>
<evidence type="ECO:0000256" key="2">
    <source>
        <dbReference type="SAM" id="MobiDB-lite"/>
    </source>
</evidence>
<feature type="compositionally biased region" description="Low complexity" evidence="2">
    <location>
        <begin position="110"/>
        <end position="127"/>
    </location>
</feature>
<evidence type="ECO:0000256" key="1">
    <source>
        <dbReference type="PROSITE-ProRule" id="PRU00371"/>
    </source>
</evidence>
<dbReference type="GO" id="GO:0005634">
    <property type="term" value="C:nucleus"/>
    <property type="evidence" value="ECO:0007669"/>
    <property type="project" value="UniProtKB-SubCell"/>
</dbReference>
<feature type="region of interest" description="Disordered" evidence="2">
    <location>
        <begin position="73"/>
        <end position="137"/>
    </location>
</feature>
<dbReference type="Pfam" id="PF02944">
    <property type="entry name" value="BESS"/>
    <property type="match status" value="1"/>
</dbReference>
<dbReference type="Proteomes" id="UP001152888">
    <property type="component" value="Unassembled WGS sequence"/>
</dbReference>